<dbReference type="EMBL" id="JANBVB010002864">
    <property type="protein sequence ID" value="KAJ2881895.1"/>
    <property type="molecule type" value="Genomic_DNA"/>
</dbReference>
<feature type="non-terminal residue" evidence="1">
    <location>
        <position position="291"/>
    </location>
</feature>
<comment type="caution">
    <text evidence="1">The sequence shown here is derived from an EMBL/GenBank/DDBJ whole genome shotgun (WGS) entry which is preliminary data.</text>
</comment>
<keyword evidence="2" id="KW-1185">Reference proteome</keyword>
<gene>
    <name evidence="1" type="ORF">IWW38_005732</name>
</gene>
<evidence type="ECO:0000313" key="1">
    <source>
        <dbReference type="EMBL" id="KAJ2881895.1"/>
    </source>
</evidence>
<protein>
    <submittedName>
        <fullName evidence="1">Uncharacterized protein</fullName>
    </submittedName>
</protein>
<name>A0ACC1LU85_9FUNG</name>
<accession>A0ACC1LU85</accession>
<sequence length="291" mass="31655">MTVASDRTDVLPGCGYRPVPRSICKLIVPSSIPPALFDTAAKLSAQYLLQSCFADFRRQAHFNLTRRQQKYALLLSASLFLAGAVTCAVLVLISASLAWRAIVVPLLFASAVTIVAAWTRVSILMWWRRKRPTSLASSTFIGRSKDCEAPIHTEEAADAGLRSIRVITGTNVPFFPAGFVGAIHSTGGHSQFYGRAGPQRQSLPNMPVPVGAVSAVSLWSQFTISTAVSDIFDSLVRLMLCKRAVGDQWFVDFDSKLYEVAEPIVLRGQCYIIGHQVAILAVVWATLATVL</sequence>
<reference evidence="1" key="1">
    <citation type="submission" date="2022-07" db="EMBL/GenBank/DDBJ databases">
        <title>Phylogenomic reconstructions and comparative analyses of Kickxellomycotina fungi.</title>
        <authorList>
            <person name="Reynolds N.K."/>
            <person name="Stajich J.E."/>
            <person name="Barry K."/>
            <person name="Grigoriev I.V."/>
            <person name="Crous P."/>
            <person name="Smith M.E."/>
        </authorList>
    </citation>
    <scope>NUCLEOTIDE SEQUENCE</scope>
    <source>
        <strain evidence="1">CBS 190363</strain>
    </source>
</reference>
<dbReference type="Proteomes" id="UP001139981">
    <property type="component" value="Unassembled WGS sequence"/>
</dbReference>
<evidence type="ECO:0000313" key="2">
    <source>
        <dbReference type="Proteomes" id="UP001139981"/>
    </source>
</evidence>
<organism evidence="1 2">
    <name type="scientific">Coemansia aciculifera</name>
    <dbReference type="NCBI Taxonomy" id="417176"/>
    <lineage>
        <taxon>Eukaryota</taxon>
        <taxon>Fungi</taxon>
        <taxon>Fungi incertae sedis</taxon>
        <taxon>Zoopagomycota</taxon>
        <taxon>Kickxellomycotina</taxon>
        <taxon>Kickxellomycetes</taxon>
        <taxon>Kickxellales</taxon>
        <taxon>Kickxellaceae</taxon>
        <taxon>Coemansia</taxon>
    </lineage>
</organism>
<proteinExistence type="predicted"/>